<dbReference type="AlphaFoldDB" id="A0A1Y4DDB3"/>
<reference evidence="4" key="1">
    <citation type="submission" date="2017-04" db="EMBL/GenBank/DDBJ databases">
        <title>Function of individual gut microbiota members based on whole genome sequencing of pure cultures obtained from chicken caecum.</title>
        <authorList>
            <person name="Medvecky M."/>
            <person name="Cejkova D."/>
            <person name="Polansky O."/>
            <person name="Karasova D."/>
            <person name="Kubasova T."/>
            <person name="Cizek A."/>
            <person name="Rychlik I."/>
        </authorList>
    </citation>
    <scope>NUCLEOTIDE SEQUENCE [LARGE SCALE GENOMIC DNA]</scope>
    <source>
        <strain evidence="4">An273</strain>
    </source>
</reference>
<dbReference type="OrthoDB" id="9888024at2"/>
<comment type="caution">
    <text evidence="3">The sequence shown here is derived from an EMBL/GenBank/DDBJ whole genome shotgun (WGS) entry which is preliminary data.</text>
</comment>
<protein>
    <recommendedName>
        <fullName evidence="2">TadE-like domain-containing protein</fullName>
    </recommendedName>
</protein>
<feature type="domain" description="TadE-like" evidence="2">
    <location>
        <begin position="10"/>
        <end position="52"/>
    </location>
</feature>
<evidence type="ECO:0000259" key="2">
    <source>
        <dbReference type="Pfam" id="PF07811"/>
    </source>
</evidence>
<evidence type="ECO:0000313" key="3">
    <source>
        <dbReference type="EMBL" id="OUO57067.1"/>
    </source>
</evidence>
<evidence type="ECO:0000313" key="4">
    <source>
        <dbReference type="Proteomes" id="UP000196368"/>
    </source>
</evidence>
<keyword evidence="1" id="KW-1133">Transmembrane helix</keyword>
<keyword evidence="4" id="KW-1185">Reference proteome</keyword>
<dbReference type="Pfam" id="PF07811">
    <property type="entry name" value="TadE"/>
    <property type="match status" value="1"/>
</dbReference>
<dbReference type="InterPro" id="IPR012495">
    <property type="entry name" value="TadE-like_dom"/>
</dbReference>
<sequence>MNKFRRKCGGQVTAELMLILPVFMLMVFFVLEYGNIAYHTIIANHASYEFARIGSLVAVKKPSGRPDRTVITQKINQAKQKVFGTKAAGIGVNVKVETTGTDPMYRRHRHEDVIVTVTYPVRLMFPGTSYVLASEPRREGVRRIQAVTRMPIEKAYQSSDTK</sequence>
<proteinExistence type="predicted"/>
<gene>
    <name evidence="3" type="ORF">B5F75_04260</name>
</gene>
<name>A0A1Y4DDB3_9BACT</name>
<accession>A0A1Y4DDB3</accession>
<keyword evidence="1" id="KW-0472">Membrane</keyword>
<dbReference type="Proteomes" id="UP000196368">
    <property type="component" value="Unassembled WGS sequence"/>
</dbReference>
<organism evidence="3 4">
    <name type="scientific">Candidatus Avelusimicrobium gallicola</name>
    <dbReference type="NCBI Taxonomy" id="2562704"/>
    <lineage>
        <taxon>Bacteria</taxon>
        <taxon>Pseudomonadati</taxon>
        <taxon>Elusimicrobiota</taxon>
        <taxon>Elusimicrobia</taxon>
        <taxon>Elusimicrobiales</taxon>
        <taxon>Elusimicrobiaceae</taxon>
        <taxon>Candidatus Avelusimicrobium</taxon>
    </lineage>
</organism>
<feature type="transmembrane region" description="Helical" evidence="1">
    <location>
        <begin position="12"/>
        <end position="31"/>
    </location>
</feature>
<dbReference type="EMBL" id="NFJD01000002">
    <property type="protein sequence ID" value="OUO57067.1"/>
    <property type="molecule type" value="Genomic_DNA"/>
</dbReference>
<dbReference type="RefSeq" id="WP_087288278.1">
    <property type="nucleotide sequence ID" value="NZ_NFJD01000002.1"/>
</dbReference>
<evidence type="ECO:0000256" key="1">
    <source>
        <dbReference type="SAM" id="Phobius"/>
    </source>
</evidence>
<keyword evidence="1" id="KW-0812">Transmembrane</keyword>